<comment type="similarity">
    <text evidence="1">Belongs to the universal stress protein A family.</text>
</comment>
<dbReference type="Pfam" id="PF00582">
    <property type="entry name" value="Usp"/>
    <property type="match status" value="1"/>
</dbReference>
<feature type="domain" description="UspA" evidence="2">
    <location>
        <begin position="172"/>
        <end position="291"/>
    </location>
</feature>
<evidence type="ECO:0000313" key="4">
    <source>
        <dbReference type="Proteomes" id="UP001301152"/>
    </source>
</evidence>
<organism evidence="3 4">
    <name type="scientific">Acetobacter thailandicus</name>
    <dbReference type="NCBI Taxonomy" id="1502842"/>
    <lineage>
        <taxon>Bacteria</taxon>
        <taxon>Pseudomonadati</taxon>
        <taxon>Pseudomonadota</taxon>
        <taxon>Alphaproteobacteria</taxon>
        <taxon>Acetobacterales</taxon>
        <taxon>Acetobacteraceae</taxon>
        <taxon>Acetobacter</taxon>
    </lineage>
</organism>
<sequence>MKDVRKILLPLPSTSNAEAALIRGYNFARRFHAHLAVLHIRSDGRDIAPLAGEGLSGAMVEELMRSAEHESARTAHDVHHLFVRFVAEHKDIEVVPPHSPFPADKASISFCTLTGNPAEIIPYHARLSDFTLVPHPQSGEEVSSSETLHSVLFDSGRPVVIAPQTPTTGLIKRVCIAWNGTAEASSALRAALAWAVGADAVRVLYCDDYQRKGPDVADVIDYLSFHDIRADTVTFAPVNKDVGKGLLAACKDFDADMLVMGAYSHSRLRQLILGGVTRHVLEHADITVLMSR</sequence>
<dbReference type="PANTHER" id="PTHR46268">
    <property type="entry name" value="STRESS RESPONSE PROTEIN NHAX"/>
    <property type="match status" value="1"/>
</dbReference>
<evidence type="ECO:0000259" key="2">
    <source>
        <dbReference type="Pfam" id="PF00582"/>
    </source>
</evidence>
<dbReference type="Gene3D" id="3.40.50.12370">
    <property type="match status" value="1"/>
</dbReference>
<name>A0ABT3QFT1_9PROT</name>
<dbReference type="SUPFAM" id="SSF52402">
    <property type="entry name" value="Adenine nucleotide alpha hydrolases-like"/>
    <property type="match status" value="2"/>
</dbReference>
<dbReference type="RefSeq" id="WP_086635362.1">
    <property type="nucleotide sequence ID" value="NZ_JAERKX010000002.1"/>
</dbReference>
<reference evidence="3 4" key="1">
    <citation type="submission" date="2022-11" db="EMBL/GenBank/DDBJ databases">
        <title>Genome sequencing of Acetobacter type strain.</title>
        <authorList>
            <person name="Heo J."/>
            <person name="Lee D."/>
            <person name="Han B.-H."/>
            <person name="Hong S.-B."/>
            <person name="Kwon S.-W."/>
        </authorList>
    </citation>
    <scope>NUCLEOTIDE SEQUENCE [LARGE SCALE GENOMIC DNA]</scope>
    <source>
        <strain evidence="3 4">KACC 21253</strain>
    </source>
</reference>
<evidence type="ECO:0000313" key="3">
    <source>
        <dbReference type="EMBL" id="MCX2564145.1"/>
    </source>
</evidence>
<dbReference type="InterPro" id="IPR006016">
    <property type="entry name" value="UspA"/>
</dbReference>
<keyword evidence="4" id="KW-1185">Reference proteome</keyword>
<proteinExistence type="inferred from homology"/>
<dbReference type="CDD" id="cd00293">
    <property type="entry name" value="USP-like"/>
    <property type="match status" value="1"/>
</dbReference>
<protein>
    <submittedName>
        <fullName evidence="3">Universal stress protein</fullName>
    </submittedName>
</protein>
<gene>
    <name evidence="3" type="ORF">OQ497_09255</name>
</gene>
<dbReference type="Proteomes" id="UP001301152">
    <property type="component" value="Unassembled WGS sequence"/>
</dbReference>
<comment type="caution">
    <text evidence="3">The sequence shown here is derived from an EMBL/GenBank/DDBJ whole genome shotgun (WGS) entry which is preliminary data.</text>
</comment>
<accession>A0ABT3QFT1</accession>
<dbReference type="InterPro" id="IPR006015">
    <property type="entry name" value="Universal_stress_UspA"/>
</dbReference>
<dbReference type="EMBL" id="JAPIUZ010000004">
    <property type="protein sequence ID" value="MCX2564145.1"/>
    <property type="molecule type" value="Genomic_DNA"/>
</dbReference>
<dbReference type="PANTHER" id="PTHR46268:SF15">
    <property type="entry name" value="UNIVERSAL STRESS PROTEIN HP_0031"/>
    <property type="match status" value="1"/>
</dbReference>
<evidence type="ECO:0000256" key="1">
    <source>
        <dbReference type="ARBA" id="ARBA00008791"/>
    </source>
</evidence>
<dbReference type="PRINTS" id="PR01438">
    <property type="entry name" value="UNVRSLSTRESS"/>
</dbReference>